<evidence type="ECO:0000313" key="1">
    <source>
        <dbReference type="EMBL" id="PGH08094.1"/>
    </source>
</evidence>
<dbReference type="AlphaFoldDB" id="A0A2B7X8U6"/>
<comment type="caution">
    <text evidence="1">The sequence shown here is derived from an EMBL/GenBank/DDBJ whole genome shotgun (WGS) entry which is preliminary data.</text>
</comment>
<sequence>MTYGSDIALTRSVELCFRKLELSMPDFRQEDLVSAQSTVPQTPPALNAKGSTNSASVLMHIPFCGVSVARSFVAAPQLFQVANILPTLAAEKRKQPN</sequence>
<gene>
    <name evidence="1" type="ORF">AJ79_06094</name>
</gene>
<reference evidence="1 2" key="1">
    <citation type="submission" date="2017-10" db="EMBL/GenBank/DDBJ databases">
        <title>Comparative genomics in systemic dimorphic fungi from Ajellomycetaceae.</title>
        <authorList>
            <person name="Munoz J.F."/>
            <person name="Mcewen J.G."/>
            <person name="Clay O.K."/>
            <person name="Cuomo C.A."/>
        </authorList>
    </citation>
    <scope>NUCLEOTIDE SEQUENCE [LARGE SCALE GENOMIC DNA]</scope>
    <source>
        <strain evidence="1 2">UAMH5409</strain>
    </source>
</reference>
<name>A0A2B7X8U6_9EURO</name>
<organism evidence="1 2">
    <name type="scientific">Helicocarpus griseus UAMH5409</name>
    <dbReference type="NCBI Taxonomy" id="1447875"/>
    <lineage>
        <taxon>Eukaryota</taxon>
        <taxon>Fungi</taxon>
        <taxon>Dikarya</taxon>
        <taxon>Ascomycota</taxon>
        <taxon>Pezizomycotina</taxon>
        <taxon>Eurotiomycetes</taxon>
        <taxon>Eurotiomycetidae</taxon>
        <taxon>Onygenales</taxon>
        <taxon>Ajellomycetaceae</taxon>
        <taxon>Helicocarpus</taxon>
    </lineage>
</organism>
<keyword evidence="2" id="KW-1185">Reference proteome</keyword>
<accession>A0A2B7X8U6</accession>
<protein>
    <submittedName>
        <fullName evidence="1">Uncharacterized protein</fullName>
    </submittedName>
</protein>
<dbReference type="EMBL" id="PDNB01000104">
    <property type="protein sequence ID" value="PGH08094.1"/>
    <property type="molecule type" value="Genomic_DNA"/>
</dbReference>
<evidence type="ECO:0000313" key="2">
    <source>
        <dbReference type="Proteomes" id="UP000223968"/>
    </source>
</evidence>
<proteinExistence type="predicted"/>
<dbReference type="Proteomes" id="UP000223968">
    <property type="component" value="Unassembled WGS sequence"/>
</dbReference>